<evidence type="ECO:0000259" key="1">
    <source>
        <dbReference type="Pfam" id="PF14392"/>
    </source>
</evidence>
<proteinExistence type="predicted"/>
<dbReference type="PANTHER" id="PTHR31286">
    <property type="entry name" value="GLYCINE-RICH CELL WALL STRUCTURAL PROTEIN 1.8-LIKE"/>
    <property type="match status" value="1"/>
</dbReference>
<sequence length="183" mass="21280">MVCPKFRCQHLVYHPFITRKTQNLVIAVEKRRVIETGPWSFVNNLLVLLEGDPDDPEHCYEFTHNAFWVHILGLPRARINEDSIQNIASKLGKVEQVRLEAKNNSSRKIGKVKVSLNCPSETGIVVNMGGKKWWSNFKYERLPHFCYFCKRVGHYANFCQVIPYEETGLAQDKPRRYGSWLKA</sequence>
<dbReference type="EMBL" id="KK198756">
    <property type="protein sequence ID" value="KCW76794.1"/>
    <property type="molecule type" value="Genomic_DNA"/>
</dbReference>
<reference evidence="2" key="1">
    <citation type="submission" date="2013-07" db="EMBL/GenBank/DDBJ databases">
        <title>The genome of Eucalyptus grandis.</title>
        <authorList>
            <person name="Schmutz J."/>
            <person name="Hayes R."/>
            <person name="Myburg A."/>
            <person name="Tuskan G."/>
            <person name="Grattapaglia D."/>
            <person name="Rokhsar D.S."/>
        </authorList>
    </citation>
    <scope>NUCLEOTIDE SEQUENCE</scope>
    <source>
        <tissue evidence="2">Leaf extractions</tissue>
    </source>
</reference>
<feature type="domain" description="Zinc knuckle CX2CX4HX4C" evidence="1">
    <location>
        <begin position="129"/>
        <end position="160"/>
    </location>
</feature>
<dbReference type="InterPro" id="IPR040256">
    <property type="entry name" value="At4g02000-like"/>
</dbReference>
<protein>
    <recommendedName>
        <fullName evidence="1">Zinc knuckle CX2CX4HX4C domain-containing protein</fullName>
    </recommendedName>
</protein>
<organism evidence="2">
    <name type="scientific">Eucalyptus grandis</name>
    <name type="common">Flooded gum</name>
    <dbReference type="NCBI Taxonomy" id="71139"/>
    <lineage>
        <taxon>Eukaryota</taxon>
        <taxon>Viridiplantae</taxon>
        <taxon>Streptophyta</taxon>
        <taxon>Embryophyta</taxon>
        <taxon>Tracheophyta</taxon>
        <taxon>Spermatophyta</taxon>
        <taxon>Magnoliopsida</taxon>
        <taxon>eudicotyledons</taxon>
        <taxon>Gunneridae</taxon>
        <taxon>Pentapetalae</taxon>
        <taxon>rosids</taxon>
        <taxon>malvids</taxon>
        <taxon>Myrtales</taxon>
        <taxon>Myrtaceae</taxon>
        <taxon>Myrtoideae</taxon>
        <taxon>Eucalypteae</taxon>
        <taxon>Eucalyptus</taxon>
    </lineage>
</organism>
<accession>A0A059CEV2</accession>
<dbReference type="STRING" id="71139.A0A059CEV2"/>
<dbReference type="Pfam" id="PF14392">
    <property type="entry name" value="zf-CCHC_4"/>
    <property type="match status" value="1"/>
</dbReference>
<dbReference type="PANTHER" id="PTHR31286:SF99">
    <property type="entry name" value="DUF4283 DOMAIN-CONTAINING PROTEIN"/>
    <property type="match status" value="1"/>
</dbReference>
<name>A0A059CEV2_EUCGR</name>
<dbReference type="FunCoup" id="A0A059CEV2">
    <property type="interactions" value="4"/>
</dbReference>
<evidence type="ECO:0000313" key="2">
    <source>
        <dbReference type="EMBL" id="KCW76794.1"/>
    </source>
</evidence>
<dbReference type="AlphaFoldDB" id="A0A059CEV2"/>
<gene>
    <name evidence="2" type="ORF">EUGRSUZ_D01145</name>
</gene>
<dbReference type="InterPro" id="IPR025836">
    <property type="entry name" value="Zn_knuckle_CX2CX4HX4C"/>
</dbReference>
<dbReference type="InParanoid" id="A0A059CEV2"/>
<dbReference type="Gramene" id="KCW76794">
    <property type="protein sequence ID" value="KCW76794"/>
    <property type="gene ID" value="EUGRSUZ_D01145"/>
</dbReference>